<reference evidence="1" key="1">
    <citation type="submission" date="2020-03" db="EMBL/GenBank/DDBJ databases">
        <title>The deep terrestrial virosphere.</title>
        <authorList>
            <person name="Holmfeldt K."/>
            <person name="Nilsson E."/>
            <person name="Simone D."/>
            <person name="Lopez-Fernandez M."/>
            <person name="Wu X."/>
            <person name="de Brujin I."/>
            <person name="Lundin D."/>
            <person name="Andersson A."/>
            <person name="Bertilsson S."/>
            <person name="Dopson M."/>
        </authorList>
    </citation>
    <scope>NUCLEOTIDE SEQUENCE</scope>
    <source>
        <strain evidence="2">MM415A00959</strain>
        <strain evidence="1">MM415B01571</strain>
    </source>
</reference>
<protein>
    <submittedName>
        <fullName evidence="1">Uncharacterized protein</fullName>
    </submittedName>
</protein>
<sequence length="91" mass="10797">MKKLLISKKDGHIKSIIDGSIEYDKKLFNLKEMNYDAEKAKQGYQMYVKKSKIEYVEPEYIKKQKTIEQLKEELENAETVDELKIIINKLI</sequence>
<dbReference type="EMBL" id="MT141289">
    <property type="protein sequence ID" value="QJA57733.1"/>
    <property type="molecule type" value="Genomic_DNA"/>
</dbReference>
<name>A0A6M3IK19_9ZZZZ</name>
<evidence type="ECO:0000313" key="2">
    <source>
        <dbReference type="EMBL" id="QJA78972.1"/>
    </source>
</evidence>
<dbReference type="EMBL" id="MT142361">
    <property type="protein sequence ID" value="QJA78972.1"/>
    <property type="molecule type" value="Genomic_DNA"/>
</dbReference>
<dbReference type="AlphaFoldDB" id="A0A6M3IK19"/>
<organism evidence="1">
    <name type="scientific">viral metagenome</name>
    <dbReference type="NCBI Taxonomy" id="1070528"/>
    <lineage>
        <taxon>unclassified sequences</taxon>
        <taxon>metagenomes</taxon>
        <taxon>organismal metagenomes</taxon>
    </lineage>
</organism>
<accession>A0A6M3IK19</accession>
<evidence type="ECO:0000313" key="1">
    <source>
        <dbReference type="EMBL" id="QJA57733.1"/>
    </source>
</evidence>
<proteinExistence type="predicted"/>
<gene>
    <name evidence="2" type="ORF">MM415A00959_0013</name>
    <name evidence="1" type="ORF">MM415B01571_0004</name>
</gene>